<dbReference type="InterPro" id="IPR003439">
    <property type="entry name" value="ABC_transporter-like_ATP-bd"/>
</dbReference>
<dbReference type="FunFam" id="3.40.50.300:FF:000042">
    <property type="entry name" value="Maltose/maltodextrin ABC transporter, ATP-binding protein"/>
    <property type="match status" value="1"/>
</dbReference>
<sequence length="358" mass="38986">MAEVVLQGVSKSYQGKPTVHAVDLAVADKEFMVLVGPSGCGKSTTLRMIAGLEDITAGRLLIDGRDVTHAEPQKRDIAMVFQSYALYPHMTAYRNMAFGLLKTSSLSKPEIDRRIREAAEILHITHLLERKPNVLSGGERQRVAIGRALVRQPKVFLFDEPLSNLDAKLRTHMRGELKRLHKELGLTVIYVTHDQIEAMTLGTRVAILSDGRLQQVGAPMDLYMRPQNTFVATFIGSPEMSLLRCAMKPNGSGSVVSHPAFTTHVPERADAGEILLGVRPEEVIVGPADGTALACGRVDRTELIGSEALAEIVVGADRLVARTPVTKVPPLGAEVGISFDMERVRVFDAASGRVLSRL</sequence>
<evidence type="ECO:0000256" key="4">
    <source>
        <dbReference type="ARBA" id="ARBA00022741"/>
    </source>
</evidence>
<comment type="caution">
    <text evidence="7">The sequence shown here is derived from an EMBL/GenBank/DDBJ whole genome shotgun (WGS) entry which is preliminary data.</text>
</comment>
<evidence type="ECO:0000313" key="7">
    <source>
        <dbReference type="EMBL" id="RLP75133.1"/>
    </source>
</evidence>
<evidence type="ECO:0000256" key="1">
    <source>
        <dbReference type="ARBA" id="ARBA00004417"/>
    </source>
</evidence>
<dbReference type="CDD" id="cd03301">
    <property type="entry name" value="ABC_MalK_N"/>
    <property type="match status" value="1"/>
</dbReference>
<dbReference type="InterPro" id="IPR013611">
    <property type="entry name" value="Transp-assoc_OB_typ2"/>
</dbReference>
<comment type="subcellular location">
    <subcellularLocation>
        <location evidence="1">Cell inner membrane</location>
        <topology evidence="1">Peripheral membrane protein</topology>
    </subcellularLocation>
</comment>
<dbReference type="Gene3D" id="2.40.50.100">
    <property type="match status" value="1"/>
</dbReference>
<dbReference type="SUPFAM" id="SSF50331">
    <property type="entry name" value="MOP-like"/>
    <property type="match status" value="1"/>
</dbReference>
<evidence type="ECO:0000313" key="8">
    <source>
        <dbReference type="Proteomes" id="UP000269692"/>
    </source>
</evidence>
<keyword evidence="4" id="KW-0547">Nucleotide-binding</keyword>
<dbReference type="InterPro" id="IPR015855">
    <property type="entry name" value="ABC_transpr_MalK-like"/>
</dbReference>
<dbReference type="EMBL" id="RCTF01000016">
    <property type="protein sequence ID" value="RLP75133.1"/>
    <property type="molecule type" value="Genomic_DNA"/>
</dbReference>
<dbReference type="InterPro" id="IPR008995">
    <property type="entry name" value="Mo/tungstate-bd_C_term_dom"/>
</dbReference>
<accession>A0A3L7A454</accession>
<dbReference type="SMART" id="SM00382">
    <property type="entry name" value="AAA"/>
    <property type="match status" value="1"/>
</dbReference>
<dbReference type="GO" id="GO:0005524">
    <property type="term" value="F:ATP binding"/>
    <property type="evidence" value="ECO:0007669"/>
    <property type="project" value="UniProtKB-KW"/>
</dbReference>
<evidence type="ECO:0000256" key="2">
    <source>
        <dbReference type="ARBA" id="ARBA00005417"/>
    </source>
</evidence>
<dbReference type="RefSeq" id="WP_121624599.1">
    <property type="nucleotide sequence ID" value="NZ_JACIIW010000011.1"/>
</dbReference>
<keyword evidence="3" id="KW-0813">Transport</keyword>
<dbReference type="GO" id="GO:0008643">
    <property type="term" value="P:carbohydrate transport"/>
    <property type="evidence" value="ECO:0007669"/>
    <property type="project" value="InterPro"/>
</dbReference>
<dbReference type="AlphaFoldDB" id="A0A3L7A454"/>
<dbReference type="Proteomes" id="UP000269692">
    <property type="component" value="Unassembled WGS sequence"/>
</dbReference>
<dbReference type="PANTHER" id="PTHR43875">
    <property type="entry name" value="MALTODEXTRIN IMPORT ATP-BINDING PROTEIN MSMX"/>
    <property type="match status" value="1"/>
</dbReference>
<comment type="similarity">
    <text evidence="2">Belongs to the ABC transporter superfamily.</text>
</comment>
<dbReference type="Gene3D" id="2.40.50.140">
    <property type="entry name" value="Nucleic acid-binding proteins"/>
    <property type="match status" value="1"/>
</dbReference>
<organism evidence="7 8">
    <name type="scientific">Xanthobacter tagetidis</name>
    <dbReference type="NCBI Taxonomy" id="60216"/>
    <lineage>
        <taxon>Bacteria</taxon>
        <taxon>Pseudomonadati</taxon>
        <taxon>Pseudomonadota</taxon>
        <taxon>Alphaproteobacteria</taxon>
        <taxon>Hyphomicrobiales</taxon>
        <taxon>Xanthobacteraceae</taxon>
        <taxon>Xanthobacter</taxon>
    </lineage>
</organism>
<evidence type="ECO:0000256" key="5">
    <source>
        <dbReference type="ARBA" id="ARBA00022840"/>
    </source>
</evidence>
<evidence type="ECO:0000259" key="6">
    <source>
        <dbReference type="PROSITE" id="PS50893"/>
    </source>
</evidence>
<proteinExistence type="inferred from homology"/>
<evidence type="ECO:0000256" key="3">
    <source>
        <dbReference type="ARBA" id="ARBA00022448"/>
    </source>
</evidence>
<keyword evidence="5 7" id="KW-0067">ATP-binding</keyword>
<dbReference type="InterPro" id="IPR027417">
    <property type="entry name" value="P-loop_NTPase"/>
</dbReference>
<protein>
    <submittedName>
        <fullName evidence="7">ABC transporter ATP-binding protein</fullName>
    </submittedName>
</protein>
<feature type="domain" description="ABC transporter" evidence="6">
    <location>
        <begin position="4"/>
        <end position="235"/>
    </location>
</feature>
<dbReference type="InterPro" id="IPR012340">
    <property type="entry name" value="NA-bd_OB-fold"/>
</dbReference>
<dbReference type="InterPro" id="IPR047641">
    <property type="entry name" value="ABC_transpr_MalK/UgpC-like"/>
</dbReference>
<keyword evidence="8" id="KW-1185">Reference proteome</keyword>
<dbReference type="GO" id="GO:0140359">
    <property type="term" value="F:ABC-type transporter activity"/>
    <property type="evidence" value="ECO:0007669"/>
    <property type="project" value="InterPro"/>
</dbReference>
<dbReference type="Pfam" id="PF00005">
    <property type="entry name" value="ABC_tran"/>
    <property type="match status" value="1"/>
</dbReference>
<gene>
    <name evidence="7" type="ORF">D9R14_17285</name>
</gene>
<dbReference type="PANTHER" id="PTHR43875:SF1">
    <property type="entry name" value="OSMOPROTECTIVE COMPOUNDS UPTAKE ATP-BINDING PROTEIN GGTA"/>
    <property type="match status" value="1"/>
</dbReference>
<reference evidence="7 8" key="1">
    <citation type="submission" date="2018-10" db="EMBL/GenBank/DDBJ databases">
        <title>Xanthobacter tagetidis genome sequencing and assembly.</title>
        <authorList>
            <person name="Maclea K.S."/>
            <person name="Goen A.E."/>
            <person name="Fatima S.A."/>
        </authorList>
    </citation>
    <scope>NUCLEOTIDE SEQUENCE [LARGE SCALE GENOMIC DNA]</scope>
    <source>
        <strain evidence="7 8">ATCC 700314</strain>
    </source>
</reference>
<dbReference type="PROSITE" id="PS50893">
    <property type="entry name" value="ABC_TRANSPORTER_2"/>
    <property type="match status" value="1"/>
</dbReference>
<dbReference type="Gene3D" id="3.40.50.300">
    <property type="entry name" value="P-loop containing nucleotide triphosphate hydrolases"/>
    <property type="match status" value="1"/>
</dbReference>
<dbReference type="SUPFAM" id="SSF52540">
    <property type="entry name" value="P-loop containing nucleoside triphosphate hydrolases"/>
    <property type="match status" value="1"/>
</dbReference>
<dbReference type="NCBIfam" id="NF008653">
    <property type="entry name" value="PRK11650.1"/>
    <property type="match status" value="1"/>
</dbReference>
<dbReference type="PROSITE" id="PS00211">
    <property type="entry name" value="ABC_TRANSPORTER_1"/>
    <property type="match status" value="1"/>
</dbReference>
<dbReference type="InterPro" id="IPR017871">
    <property type="entry name" value="ABC_transporter-like_CS"/>
</dbReference>
<dbReference type="Pfam" id="PF08402">
    <property type="entry name" value="TOBE_2"/>
    <property type="match status" value="1"/>
</dbReference>
<dbReference type="GO" id="GO:0055052">
    <property type="term" value="C:ATP-binding cassette (ABC) transporter complex, substrate-binding subunit-containing"/>
    <property type="evidence" value="ECO:0007669"/>
    <property type="project" value="TreeGrafter"/>
</dbReference>
<name>A0A3L7A454_9HYPH</name>
<dbReference type="InterPro" id="IPR003593">
    <property type="entry name" value="AAA+_ATPase"/>
</dbReference>
<dbReference type="OrthoDB" id="7325173at2"/>
<dbReference type="GO" id="GO:0016887">
    <property type="term" value="F:ATP hydrolysis activity"/>
    <property type="evidence" value="ECO:0007669"/>
    <property type="project" value="InterPro"/>
</dbReference>